<accession>A0AAV4BD70</accession>
<dbReference type="GO" id="GO:0032527">
    <property type="term" value="P:protein exit from endoplasmic reticulum"/>
    <property type="evidence" value="ECO:0007669"/>
    <property type="project" value="TreeGrafter"/>
</dbReference>
<keyword evidence="3" id="KW-1185">Reference proteome</keyword>
<evidence type="ECO:0000256" key="1">
    <source>
        <dbReference type="SAM" id="MobiDB-lite"/>
    </source>
</evidence>
<organism evidence="2 3">
    <name type="scientific">Plakobranchus ocellatus</name>
    <dbReference type="NCBI Taxonomy" id="259542"/>
    <lineage>
        <taxon>Eukaryota</taxon>
        <taxon>Metazoa</taxon>
        <taxon>Spiralia</taxon>
        <taxon>Lophotrochozoa</taxon>
        <taxon>Mollusca</taxon>
        <taxon>Gastropoda</taxon>
        <taxon>Heterobranchia</taxon>
        <taxon>Euthyneura</taxon>
        <taxon>Panpulmonata</taxon>
        <taxon>Sacoglossa</taxon>
        <taxon>Placobranchoidea</taxon>
        <taxon>Plakobranchidae</taxon>
        <taxon>Plakobranchus</taxon>
    </lineage>
</organism>
<dbReference type="Proteomes" id="UP000735302">
    <property type="component" value="Unassembled WGS sequence"/>
</dbReference>
<feature type="compositionally biased region" description="Polar residues" evidence="1">
    <location>
        <begin position="376"/>
        <end position="388"/>
    </location>
</feature>
<feature type="region of interest" description="Disordered" evidence="1">
    <location>
        <begin position="76"/>
        <end position="100"/>
    </location>
</feature>
<gene>
    <name evidence="2" type="ORF">PoB_004354500</name>
</gene>
<protein>
    <submittedName>
        <fullName evidence="2">Tectonin beta-propeller repeat-containing protein 2-like isoform x2</fullName>
    </submittedName>
</protein>
<reference evidence="2 3" key="1">
    <citation type="journal article" date="2021" name="Elife">
        <title>Chloroplast acquisition without the gene transfer in kleptoplastic sea slugs, Plakobranchus ocellatus.</title>
        <authorList>
            <person name="Maeda T."/>
            <person name="Takahashi S."/>
            <person name="Yoshida T."/>
            <person name="Shimamura S."/>
            <person name="Takaki Y."/>
            <person name="Nagai Y."/>
            <person name="Toyoda A."/>
            <person name="Suzuki Y."/>
            <person name="Arimoto A."/>
            <person name="Ishii H."/>
            <person name="Satoh N."/>
            <person name="Nishiyama T."/>
            <person name="Hasebe M."/>
            <person name="Maruyama T."/>
            <person name="Minagawa J."/>
            <person name="Obokata J."/>
            <person name="Shigenobu S."/>
        </authorList>
    </citation>
    <scope>NUCLEOTIDE SEQUENCE [LARGE SCALE GENOMIC DNA]</scope>
</reference>
<dbReference type="EMBL" id="BLXT01004727">
    <property type="protein sequence ID" value="GFO17040.1"/>
    <property type="molecule type" value="Genomic_DNA"/>
</dbReference>
<evidence type="ECO:0000313" key="2">
    <source>
        <dbReference type="EMBL" id="GFO17040.1"/>
    </source>
</evidence>
<feature type="compositionally biased region" description="Basic and acidic residues" evidence="1">
    <location>
        <begin position="389"/>
        <end position="401"/>
    </location>
</feature>
<feature type="compositionally biased region" description="Polar residues" evidence="1">
    <location>
        <begin position="220"/>
        <end position="234"/>
    </location>
</feature>
<evidence type="ECO:0000313" key="3">
    <source>
        <dbReference type="Proteomes" id="UP000735302"/>
    </source>
</evidence>
<dbReference type="GO" id="GO:0005737">
    <property type="term" value="C:cytoplasm"/>
    <property type="evidence" value="ECO:0007669"/>
    <property type="project" value="GOC"/>
</dbReference>
<name>A0AAV4BD70_9GAST</name>
<dbReference type="PANTHER" id="PTHR23287:SF16">
    <property type="entry name" value="TECTONIN BETA-PROPELLER REPEAT-CONTAINING PROTEIN 2"/>
    <property type="match status" value="1"/>
</dbReference>
<comment type="caution">
    <text evidence="2">The sequence shown here is derived from an EMBL/GenBank/DDBJ whole genome shotgun (WGS) entry which is preliminary data.</text>
</comment>
<feature type="compositionally biased region" description="Polar residues" evidence="1">
    <location>
        <begin position="402"/>
        <end position="433"/>
    </location>
</feature>
<dbReference type="PANTHER" id="PTHR23287">
    <property type="entry name" value="RUBY-EYE2-LIKE PROTEIN"/>
    <property type="match status" value="1"/>
</dbReference>
<feature type="compositionally biased region" description="Acidic residues" evidence="1">
    <location>
        <begin position="487"/>
        <end position="496"/>
    </location>
</feature>
<proteinExistence type="predicted"/>
<sequence>MALSQRFNQLIVINYHRAGFFFTCGHFLPFIDRCLGCQGRLSGVVDVAVVPQTDEIFLLRRHADARVIRIAKAPEAKEHERTSVTSSQETDPASAPAPGLAPGPALGLASVLTSVLASAPVSGVVAKDGTTNPEHEQKAETSGMSFFKRLGFYKEEIKPAIQKEEEESQQDLTSAPEVLPPVVEISPSGLDDLRLFTSQNKVVTNNPSSECVSNEDKTDSTLGVKSPSASTGDNSIVFSHRMKRNRRKKQREVTVKSKECDMDTVSQESFESGYSFSISTEEESTVNTLKEADSVLNLVRNIIAKENQAKSGKLPDVLPSGDRTAPPCDKPDIVEAKPGSNVSDGVRDIRASDVVSAPSKENSQSVLPKSEKKTESSQNEKVLSSSENSLEKVPKKVEKNVLENSIKVTKPEASSPSKNPQKKGSSNQPSNGDLLSEVDQHIKVIPQPEDAVSSENPSAKISQHDLHMVDSVLERICGPEQGKTENVEDNVAESDDGSASVSTQDKEKKLSLDTQQSVSDVYSELNSLEGSEILKRRDSTETDDFYSKYLDATPASPDSSAPTFTFPASDAASLTHLYAQDTKKTTSHLANSWSEYTAPANIYSLAVSDNHVWFTDKRQNIYYSSLHGEKGIVWRKATGYASQISVSPSGLIVWRLYKGVVYAGTKISTRHPEGLKWVEAVRDVQYISVSNNCAWFIKNTGELMLQQGLSKERPCYRSREVGCGQYCIKKITCNGQGVVWAITEGLQLLVRTGVTYDFPAGDAWEACIRESPPYLFSHVAIDRENTGWAIDITGQFWFCTGVTQATPKGTSAWFQVPMSGYVMQDSSMLDMIRSAAHRFDPTKLSYITSANRGGFVTAGSQGIWLSMDFQNLLQNFRGTIQGYHWIEAQPAQMSPATQWKHVCASISHLEWGPVWAQHLKQDMFIFKRARKEAHTISDCGNLVSMAVAPNAVWTLSHTGEVRIRYGMGSHCLMGADWATLDLSQLGKAQLVHLSCNASYVWAVDTKGRVYQRIGVSPPSETNLNPVWLPLQHHGDVLFTKVFVGPLDWMVWSIDSRWLCFVRIGITESMPIGKEWIHVSGIQVADIAITKTGVWALSTQGEVFFRYGISLHNRGGDYWKKIPGIMAKISASENDKLWGINPDGQLMRCKFKILPGKDKSTEASSAKSLTREMSVYDDWELV</sequence>
<feature type="region of interest" description="Disordered" evidence="1">
    <location>
        <begin position="480"/>
        <end position="512"/>
    </location>
</feature>
<dbReference type="SMART" id="SM00706">
    <property type="entry name" value="TECPR"/>
    <property type="match status" value="7"/>
</dbReference>
<feature type="region of interest" description="Disordered" evidence="1">
    <location>
        <begin position="312"/>
        <end position="440"/>
    </location>
</feature>
<dbReference type="AlphaFoldDB" id="A0AAV4BD70"/>
<dbReference type="InterPro" id="IPR006624">
    <property type="entry name" value="Beta-propeller_rpt_TECPR"/>
</dbReference>
<dbReference type="Pfam" id="PF19193">
    <property type="entry name" value="Tectonin"/>
    <property type="match status" value="2"/>
</dbReference>
<feature type="region of interest" description="Disordered" evidence="1">
    <location>
        <begin position="205"/>
        <end position="234"/>
    </location>
</feature>